<proteinExistence type="predicted"/>
<evidence type="ECO:0000256" key="1">
    <source>
        <dbReference type="SAM" id="MobiDB-lite"/>
    </source>
</evidence>
<accession>A0A0F9FN16</accession>
<evidence type="ECO:0000259" key="2">
    <source>
        <dbReference type="PROSITE" id="PS51231"/>
    </source>
</evidence>
<comment type="caution">
    <text evidence="3">The sequence shown here is derived from an EMBL/GenBank/DDBJ whole genome shotgun (WGS) entry which is preliminary data.</text>
</comment>
<dbReference type="EMBL" id="LAZR01029736">
    <property type="protein sequence ID" value="KKL58690.1"/>
    <property type="molecule type" value="Genomic_DNA"/>
</dbReference>
<protein>
    <recommendedName>
        <fullName evidence="2">DAD domain-containing protein</fullName>
    </recommendedName>
</protein>
<gene>
    <name evidence="3" type="ORF">LCGC14_2222860</name>
</gene>
<sequence>MSEDPRQTALSLIDLALDDGATEAESRSAAVKAVKLIDKHDLLAGSENDTVRVISTAVGTVMEAIDSVKKTADQFTQRGGGDGGRRRRRRRR</sequence>
<dbReference type="PROSITE" id="PS51231">
    <property type="entry name" value="DAD"/>
    <property type="match status" value="1"/>
</dbReference>
<dbReference type="AlphaFoldDB" id="A0A0F9FN16"/>
<organism evidence="3">
    <name type="scientific">marine sediment metagenome</name>
    <dbReference type="NCBI Taxonomy" id="412755"/>
    <lineage>
        <taxon>unclassified sequences</taxon>
        <taxon>metagenomes</taxon>
        <taxon>ecological metagenomes</taxon>
    </lineage>
</organism>
<dbReference type="InterPro" id="IPR014767">
    <property type="entry name" value="DAD_dom"/>
</dbReference>
<reference evidence="3" key="1">
    <citation type="journal article" date="2015" name="Nature">
        <title>Complex archaea that bridge the gap between prokaryotes and eukaryotes.</title>
        <authorList>
            <person name="Spang A."/>
            <person name="Saw J.H."/>
            <person name="Jorgensen S.L."/>
            <person name="Zaremba-Niedzwiedzka K."/>
            <person name="Martijn J."/>
            <person name="Lind A.E."/>
            <person name="van Eijk R."/>
            <person name="Schleper C."/>
            <person name="Guy L."/>
            <person name="Ettema T.J."/>
        </authorList>
    </citation>
    <scope>NUCLEOTIDE SEQUENCE</scope>
</reference>
<feature type="region of interest" description="Disordered" evidence="1">
    <location>
        <begin position="72"/>
        <end position="92"/>
    </location>
</feature>
<name>A0A0F9FN16_9ZZZZ</name>
<feature type="domain" description="DAD" evidence="2">
    <location>
        <begin position="55"/>
        <end position="92"/>
    </location>
</feature>
<evidence type="ECO:0000313" key="3">
    <source>
        <dbReference type="EMBL" id="KKL58690.1"/>
    </source>
</evidence>